<keyword evidence="7" id="KW-1185">Reference proteome</keyword>
<accession>A0A8H9G2G6</accession>
<protein>
    <submittedName>
        <fullName evidence="6">DNA-binding response regulator</fullName>
    </submittedName>
</protein>
<dbReference type="Pfam" id="PF00196">
    <property type="entry name" value="GerE"/>
    <property type="match status" value="1"/>
</dbReference>
<evidence type="ECO:0000313" key="7">
    <source>
        <dbReference type="Proteomes" id="UP000614460"/>
    </source>
</evidence>
<comment type="caution">
    <text evidence="6">The sequence shown here is derived from an EMBL/GenBank/DDBJ whole genome shotgun (WGS) entry which is preliminary data.</text>
</comment>
<evidence type="ECO:0000256" key="3">
    <source>
        <dbReference type="PROSITE-ProRule" id="PRU00169"/>
    </source>
</evidence>
<dbReference type="CDD" id="cd06170">
    <property type="entry name" value="LuxR_C_like"/>
    <property type="match status" value="1"/>
</dbReference>
<evidence type="ECO:0000313" key="6">
    <source>
        <dbReference type="EMBL" id="GGE33415.1"/>
    </source>
</evidence>
<dbReference type="GO" id="GO:0000160">
    <property type="term" value="P:phosphorelay signal transduction system"/>
    <property type="evidence" value="ECO:0007669"/>
    <property type="project" value="InterPro"/>
</dbReference>
<keyword evidence="1 3" id="KW-0597">Phosphoprotein</keyword>
<dbReference type="Gene3D" id="3.40.50.2300">
    <property type="match status" value="1"/>
</dbReference>
<dbReference type="InterPro" id="IPR039420">
    <property type="entry name" value="WalR-like"/>
</dbReference>
<name>A0A8H9G2G6_9SPHI</name>
<dbReference type="InterPro" id="IPR058245">
    <property type="entry name" value="NreC/VraR/RcsB-like_REC"/>
</dbReference>
<evidence type="ECO:0000259" key="5">
    <source>
        <dbReference type="PROSITE" id="PS50110"/>
    </source>
</evidence>
<dbReference type="InterPro" id="IPR001789">
    <property type="entry name" value="Sig_transdc_resp-reg_receiver"/>
</dbReference>
<gene>
    <name evidence="6" type="ORF">GCM10011516_33880</name>
</gene>
<dbReference type="CDD" id="cd17535">
    <property type="entry name" value="REC_NarL-like"/>
    <property type="match status" value="1"/>
</dbReference>
<dbReference type="InterPro" id="IPR016032">
    <property type="entry name" value="Sig_transdc_resp-reg_C-effctor"/>
</dbReference>
<feature type="domain" description="HTH luxR-type" evidence="4">
    <location>
        <begin position="143"/>
        <end position="208"/>
    </location>
</feature>
<reference evidence="6" key="2">
    <citation type="submission" date="2020-09" db="EMBL/GenBank/DDBJ databases">
        <authorList>
            <person name="Sun Q."/>
            <person name="Zhou Y."/>
        </authorList>
    </citation>
    <scope>NUCLEOTIDE SEQUENCE</scope>
    <source>
        <strain evidence="6">CGMCC 1.15966</strain>
    </source>
</reference>
<dbReference type="PRINTS" id="PR00038">
    <property type="entry name" value="HTHLUXR"/>
</dbReference>
<dbReference type="EMBL" id="BMKM01000014">
    <property type="protein sequence ID" value="GGE33415.1"/>
    <property type="molecule type" value="Genomic_DNA"/>
</dbReference>
<evidence type="ECO:0000256" key="2">
    <source>
        <dbReference type="ARBA" id="ARBA00023125"/>
    </source>
</evidence>
<proteinExistence type="predicted"/>
<dbReference type="InterPro" id="IPR011006">
    <property type="entry name" value="CheY-like_superfamily"/>
</dbReference>
<feature type="modified residue" description="4-aspartylphosphate" evidence="3">
    <location>
        <position position="58"/>
    </location>
</feature>
<evidence type="ECO:0000259" key="4">
    <source>
        <dbReference type="PROSITE" id="PS50043"/>
    </source>
</evidence>
<dbReference type="SMART" id="SM00448">
    <property type="entry name" value="REC"/>
    <property type="match status" value="1"/>
</dbReference>
<dbReference type="PROSITE" id="PS00622">
    <property type="entry name" value="HTH_LUXR_1"/>
    <property type="match status" value="1"/>
</dbReference>
<dbReference type="PANTHER" id="PTHR43214">
    <property type="entry name" value="TWO-COMPONENT RESPONSE REGULATOR"/>
    <property type="match status" value="1"/>
</dbReference>
<dbReference type="RefSeq" id="WP_094257770.1">
    <property type="nucleotide sequence ID" value="NZ_BMKM01000014.1"/>
</dbReference>
<dbReference type="Proteomes" id="UP000614460">
    <property type="component" value="Unassembled WGS sequence"/>
</dbReference>
<evidence type="ECO:0000256" key="1">
    <source>
        <dbReference type="ARBA" id="ARBA00022553"/>
    </source>
</evidence>
<organism evidence="6 7">
    <name type="scientific">Sphingobacterium cellulitidis</name>
    <dbReference type="NCBI Taxonomy" id="1768011"/>
    <lineage>
        <taxon>Bacteria</taxon>
        <taxon>Pseudomonadati</taxon>
        <taxon>Bacteroidota</taxon>
        <taxon>Sphingobacteriia</taxon>
        <taxon>Sphingobacteriales</taxon>
        <taxon>Sphingobacteriaceae</taxon>
        <taxon>Sphingobacterium</taxon>
    </lineage>
</organism>
<dbReference type="Pfam" id="PF00072">
    <property type="entry name" value="Response_reg"/>
    <property type="match status" value="1"/>
</dbReference>
<feature type="domain" description="Response regulatory" evidence="5">
    <location>
        <begin position="7"/>
        <end position="123"/>
    </location>
</feature>
<dbReference type="GO" id="GO:0006355">
    <property type="term" value="P:regulation of DNA-templated transcription"/>
    <property type="evidence" value="ECO:0007669"/>
    <property type="project" value="InterPro"/>
</dbReference>
<dbReference type="PROSITE" id="PS50043">
    <property type="entry name" value="HTH_LUXR_2"/>
    <property type="match status" value="1"/>
</dbReference>
<dbReference type="SUPFAM" id="SSF52172">
    <property type="entry name" value="CheY-like"/>
    <property type="match status" value="1"/>
</dbReference>
<sequence length="210" mass="23467">MSEGRKILALVDDHPIVIEGLKSVLSKWNKQYDLICFSNGKSVLSYIHDNHIDIVLLDISLPDINGLEVCKIITTENPRTKVVGLSNQAEFSVISIMLENGASGFLLKEVPANEIIRGLDQVMAGETALSEEVKNILANQCNQKQKLPSLTKREKQLIQLLAQGKTTHIIAEELSLSKFTVDTYRKNLLQKFNVKNSSELLVLLIENKMI</sequence>
<dbReference type="PANTHER" id="PTHR43214:SF43">
    <property type="entry name" value="TWO-COMPONENT RESPONSE REGULATOR"/>
    <property type="match status" value="1"/>
</dbReference>
<dbReference type="InterPro" id="IPR000792">
    <property type="entry name" value="Tscrpt_reg_LuxR_C"/>
</dbReference>
<dbReference type="PROSITE" id="PS50110">
    <property type="entry name" value="RESPONSE_REGULATORY"/>
    <property type="match status" value="1"/>
</dbReference>
<dbReference type="AlphaFoldDB" id="A0A8H9G2G6"/>
<dbReference type="SUPFAM" id="SSF46894">
    <property type="entry name" value="C-terminal effector domain of the bipartite response regulators"/>
    <property type="match status" value="1"/>
</dbReference>
<dbReference type="GO" id="GO:0003677">
    <property type="term" value="F:DNA binding"/>
    <property type="evidence" value="ECO:0007669"/>
    <property type="project" value="UniProtKB-KW"/>
</dbReference>
<dbReference type="SMART" id="SM00421">
    <property type="entry name" value="HTH_LUXR"/>
    <property type="match status" value="1"/>
</dbReference>
<reference evidence="6" key="1">
    <citation type="journal article" date="2014" name="Int. J. Syst. Evol. Microbiol.">
        <title>Complete genome sequence of Corynebacterium casei LMG S-19264T (=DSM 44701T), isolated from a smear-ripened cheese.</title>
        <authorList>
            <consortium name="US DOE Joint Genome Institute (JGI-PGF)"/>
            <person name="Walter F."/>
            <person name="Albersmeier A."/>
            <person name="Kalinowski J."/>
            <person name="Ruckert C."/>
        </authorList>
    </citation>
    <scope>NUCLEOTIDE SEQUENCE</scope>
    <source>
        <strain evidence="6">CGMCC 1.15966</strain>
    </source>
</reference>
<keyword evidence="2 6" id="KW-0238">DNA-binding</keyword>